<dbReference type="PIRSF" id="PIRSF004878">
    <property type="entry name" value="RNase_P_4"/>
    <property type="match status" value="1"/>
</dbReference>
<dbReference type="Proteomes" id="UP000590964">
    <property type="component" value="Unassembled WGS sequence"/>
</dbReference>
<dbReference type="GO" id="GO:0016787">
    <property type="term" value="F:hydrolase activity"/>
    <property type="evidence" value="ECO:0007669"/>
    <property type="project" value="UniProtKB-KW"/>
</dbReference>
<keyword evidence="5" id="KW-0255">Endonuclease</keyword>
<dbReference type="Gene3D" id="1.20.5.420">
    <property type="entry name" value="Immunoglobulin FC, subunit C"/>
    <property type="match status" value="1"/>
</dbReference>
<keyword evidence="1" id="KW-0963">Cytoplasm</keyword>
<evidence type="ECO:0000256" key="4">
    <source>
        <dbReference type="ARBA" id="ARBA00022723"/>
    </source>
</evidence>
<proteinExistence type="predicted"/>
<evidence type="ECO:0000256" key="5">
    <source>
        <dbReference type="ARBA" id="ARBA00022759"/>
    </source>
</evidence>
<dbReference type="AlphaFoldDB" id="A0A7J4JZD9"/>
<dbReference type="GO" id="GO:0001682">
    <property type="term" value="P:tRNA 5'-leader removal"/>
    <property type="evidence" value="ECO:0007669"/>
    <property type="project" value="InterPro"/>
</dbReference>
<keyword evidence="2" id="KW-0819">tRNA processing</keyword>
<gene>
    <name evidence="8" type="ORF">HA222_05180</name>
</gene>
<dbReference type="Pfam" id="PF04032">
    <property type="entry name" value="Rpr2"/>
    <property type="match status" value="1"/>
</dbReference>
<organism evidence="8 9">
    <name type="scientific">Candidatus Iainarchaeum sp</name>
    <dbReference type="NCBI Taxonomy" id="3101447"/>
    <lineage>
        <taxon>Archaea</taxon>
        <taxon>Candidatus Iainarchaeota</taxon>
        <taxon>Candidatus Iainarchaeia</taxon>
        <taxon>Candidatus Iainarchaeales</taxon>
        <taxon>Candidatus Iainarchaeaceae</taxon>
        <taxon>Candidatus Iainarchaeum</taxon>
    </lineage>
</organism>
<evidence type="ECO:0000256" key="6">
    <source>
        <dbReference type="ARBA" id="ARBA00022801"/>
    </source>
</evidence>
<evidence type="ECO:0000256" key="2">
    <source>
        <dbReference type="ARBA" id="ARBA00022694"/>
    </source>
</evidence>
<keyword evidence="3" id="KW-0540">Nuclease</keyword>
<dbReference type="GO" id="GO:0030677">
    <property type="term" value="C:ribonuclease P complex"/>
    <property type="evidence" value="ECO:0007669"/>
    <property type="project" value="InterPro"/>
</dbReference>
<dbReference type="GO" id="GO:0004519">
    <property type="term" value="F:endonuclease activity"/>
    <property type="evidence" value="ECO:0007669"/>
    <property type="project" value="UniProtKB-KW"/>
</dbReference>
<evidence type="ECO:0000256" key="7">
    <source>
        <dbReference type="ARBA" id="ARBA00022833"/>
    </source>
</evidence>
<evidence type="ECO:0000256" key="1">
    <source>
        <dbReference type="ARBA" id="ARBA00022490"/>
    </source>
</evidence>
<dbReference type="EMBL" id="DUFW01000090">
    <property type="protein sequence ID" value="HIH22019.1"/>
    <property type="molecule type" value="Genomic_DNA"/>
</dbReference>
<comment type="caution">
    <text evidence="8">The sequence shown here is derived from an EMBL/GenBank/DDBJ whole genome shotgun (WGS) entry which is preliminary data.</text>
</comment>
<reference evidence="9" key="1">
    <citation type="journal article" date="2020" name="bioRxiv">
        <title>A rank-normalized archaeal taxonomy based on genome phylogeny resolves widespread incomplete and uneven classifications.</title>
        <authorList>
            <person name="Rinke C."/>
            <person name="Chuvochina M."/>
            <person name="Mussig A.J."/>
            <person name="Chaumeil P.-A."/>
            <person name="Waite D.W."/>
            <person name="Whitman W.B."/>
            <person name="Parks D.H."/>
            <person name="Hugenholtz P."/>
        </authorList>
    </citation>
    <scope>NUCLEOTIDE SEQUENCE [LARGE SCALE GENOMIC DNA]</scope>
</reference>
<protein>
    <submittedName>
        <fullName evidence="8">Ribonuclease P</fullName>
    </submittedName>
</protein>
<name>A0A7J4JZD9_9ARCH</name>
<dbReference type="InterPro" id="IPR007175">
    <property type="entry name" value="Rpr2/Snm1/Rpp21"/>
</dbReference>
<dbReference type="InterPro" id="IPR016432">
    <property type="entry name" value="RNP4"/>
</dbReference>
<keyword evidence="7" id="KW-0862">Zinc</keyword>
<evidence type="ECO:0000256" key="3">
    <source>
        <dbReference type="ARBA" id="ARBA00022722"/>
    </source>
</evidence>
<keyword evidence="4" id="KW-0479">Metal-binding</keyword>
<evidence type="ECO:0000313" key="8">
    <source>
        <dbReference type="EMBL" id="HIH22019.1"/>
    </source>
</evidence>
<evidence type="ECO:0000313" key="9">
    <source>
        <dbReference type="Proteomes" id="UP000590964"/>
    </source>
</evidence>
<accession>A0A7J4JZD9</accession>
<dbReference type="GO" id="GO:0046872">
    <property type="term" value="F:metal ion binding"/>
    <property type="evidence" value="ECO:0007669"/>
    <property type="project" value="UniProtKB-KW"/>
</dbReference>
<keyword evidence="6" id="KW-0378">Hydrolase</keyword>
<sequence>MNGGRKDLVQGIAEKRIRILFKLAEEFSSKNAERSRQYIELALRIASRNKAKMPKELKAKYCKKCKSFLSEKNSSLEKKGELAVLKCKECGFERKMGL</sequence>